<feature type="region of interest" description="Disordered" evidence="11">
    <location>
        <begin position="21"/>
        <end position="63"/>
    </location>
</feature>
<dbReference type="CDD" id="cd13996">
    <property type="entry name" value="STKc_EIF2AK"/>
    <property type="match status" value="1"/>
</dbReference>
<dbReference type="PANTHER" id="PTHR11042:SF160">
    <property type="entry name" value="EUKARYOTIC TRANSLATION INITIATION FACTOR 2-ALPHA KINASE 1"/>
    <property type="match status" value="1"/>
</dbReference>
<keyword evidence="13" id="KW-0648">Protein biosynthesis</keyword>
<keyword evidence="3" id="KW-0808">Transferase</keyword>
<dbReference type="GO" id="GO:0003743">
    <property type="term" value="F:translation initiation factor activity"/>
    <property type="evidence" value="ECO:0007669"/>
    <property type="project" value="UniProtKB-KW"/>
</dbReference>
<comment type="catalytic activity">
    <reaction evidence="10">
        <text>L-seryl-[protein] + ATP = O-phospho-L-seryl-[protein] + ADP + H(+)</text>
        <dbReference type="Rhea" id="RHEA:17989"/>
        <dbReference type="Rhea" id="RHEA-COMP:9863"/>
        <dbReference type="Rhea" id="RHEA-COMP:11604"/>
        <dbReference type="ChEBI" id="CHEBI:15378"/>
        <dbReference type="ChEBI" id="CHEBI:29999"/>
        <dbReference type="ChEBI" id="CHEBI:30616"/>
        <dbReference type="ChEBI" id="CHEBI:83421"/>
        <dbReference type="ChEBI" id="CHEBI:456216"/>
        <dbReference type="EC" id="2.7.11.1"/>
    </reaction>
    <physiologicalReaction direction="left-to-right" evidence="10">
        <dbReference type="Rhea" id="RHEA:17990"/>
    </physiologicalReaction>
</comment>
<dbReference type="InterPro" id="IPR011009">
    <property type="entry name" value="Kinase-like_dom_sf"/>
</dbReference>
<dbReference type="PROSITE" id="PS00108">
    <property type="entry name" value="PROTEIN_KINASE_ST"/>
    <property type="match status" value="1"/>
</dbReference>
<evidence type="ECO:0000256" key="1">
    <source>
        <dbReference type="ARBA" id="ARBA00012513"/>
    </source>
</evidence>
<dbReference type="GO" id="GO:0005634">
    <property type="term" value="C:nucleus"/>
    <property type="evidence" value="ECO:0007669"/>
    <property type="project" value="TreeGrafter"/>
</dbReference>
<keyword evidence="4" id="KW-0547">Nucleotide-binding</keyword>
<comment type="catalytic activity">
    <reaction evidence="9">
        <text>L-threonyl-[protein] + ATP = O-phospho-L-threonyl-[protein] + ADP + H(+)</text>
        <dbReference type="Rhea" id="RHEA:46608"/>
        <dbReference type="Rhea" id="RHEA-COMP:11060"/>
        <dbReference type="Rhea" id="RHEA-COMP:11605"/>
        <dbReference type="ChEBI" id="CHEBI:15378"/>
        <dbReference type="ChEBI" id="CHEBI:30013"/>
        <dbReference type="ChEBI" id="CHEBI:30616"/>
        <dbReference type="ChEBI" id="CHEBI:61977"/>
        <dbReference type="ChEBI" id="CHEBI:456216"/>
        <dbReference type="EC" id="2.7.11.1"/>
    </reaction>
    <physiologicalReaction direction="left-to-right" evidence="9">
        <dbReference type="Rhea" id="RHEA:46609"/>
    </physiologicalReaction>
</comment>
<evidence type="ECO:0000256" key="5">
    <source>
        <dbReference type="ARBA" id="ARBA00022777"/>
    </source>
</evidence>
<gene>
    <name evidence="13" type="ORF">THRCLA_07263</name>
</gene>
<dbReference type="InterPro" id="IPR008271">
    <property type="entry name" value="Ser/Thr_kinase_AS"/>
</dbReference>
<dbReference type="EC" id="2.7.11.1" evidence="1"/>
<protein>
    <recommendedName>
        <fullName evidence="1">non-specific serine/threonine protein kinase</fullName>
        <ecNumber evidence="1">2.7.11.1</ecNumber>
    </recommendedName>
</protein>
<sequence>MNPVTSLTASASAAVLFGKHLKRPQPPPVDKSNPFIGYFNKSSSSTPPQRVLPRPKPVNKQYGAPGRQFKEILTSKHACDSSTSLRQVKQAPFEPKVTKELPTSPLTSLPFLPLRFELEFKHIRVLGKGGQGSVVEVESKNDHKKYAIKKVKVQGKEGRDRNRLLTQSLREVHLMANLPRHPNIVRYYTSWLEEEHSIAPKSIDDDGDEESIASEDYVSFDGSCNSCGIEFESADEIASENSLPTASPFAVVASSMDTSPSINLYIQMELCKQTESISNLASWLRSTGEDRVKTRAGHAMAMQLFTDVVRGVKHIHSYGVIHRDIKPDNIFLQNGVAKIGDFGLSKHMHETEDGPLEFSPSPSPTAPSSSSPDAANHTTALGTFLYASPEQVGRGESSLPKASFYSEKSDIFALGVMLLELCSSFSTIMERVQVLTAVRHGVVPAQAQVAFPTEMSLVTKMTALDPKDRPSADDIFQLLSPTWGGVMHSLHDKTWSRRRKMQLDQF</sequence>
<dbReference type="InterPro" id="IPR000719">
    <property type="entry name" value="Prot_kinase_dom"/>
</dbReference>
<dbReference type="GO" id="GO:0005737">
    <property type="term" value="C:cytoplasm"/>
    <property type="evidence" value="ECO:0007669"/>
    <property type="project" value="TreeGrafter"/>
</dbReference>
<dbReference type="AlphaFoldDB" id="A0A1V9ZES2"/>
<evidence type="ECO:0000313" key="13">
    <source>
        <dbReference type="EMBL" id="OQR96496.1"/>
    </source>
</evidence>
<evidence type="ECO:0000256" key="2">
    <source>
        <dbReference type="ARBA" id="ARBA00022527"/>
    </source>
</evidence>
<evidence type="ECO:0000256" key="8">
    <source>
        <dbReference type="ARBA" id="ARBA00037982"/>
    </source>
</evidence>
<dbReference type="GO" id="GO:0017148">
    <property type="term" value="P:negative regulation of translation"/>
    <property type="evidence" value="ECO:0007669"/>
    <property type="project" value="UniProtKB-KW"/>
</dbReference>
<feature type="region of interest" description="Disordered" evidence="11">
    <location>
        <begin position="350"/>
        <end position="375"/>
    </location>
</feature>
<dbReference type="Pfam" id="PF00069">
    <property type="entry name" value="Pkinase"/>
    <property type="match status" value="2"/>
</dbReference>
<keyword evidence="6" id="KW-0067">ATP-binding</keyword>
<dbReference type="GO" id="GO:0005524">
    <property type="term" value="F:ATP binding"/>
    <property type="evidence" value="ECO:0007669"/>
    <property type="project" value="UniProtKB-KW"/>
</dbReference>
<dbReference type="InterPro" id="IPR050339">
    <property type="entry name" value="CC_SR_Kinase"/>
</dbReference>
<dbReference type="STRING" id="74557.A0A1V9ZES2"/>
<evidence type="ECO:0000256" key="6">
    <source>
        <dbReference type="ARBA" id="ARBA00022840"/>
    </source>
</evidence>
<keyword evidence="13" id="KW-0396">Initiation factor</keyword>
<feature type="domain" description="Protein kinase" evidence="12">
    <location>
        <begin position="120"/>
        <end position="483"/>
    </location>
</feature>
<proteinExistence type="inferred from homology"/>
<dbReference type="OrthoDB" id="341578at2759"/>
<evidence type="ECO:0000256" key="3">
    <source>
        <dbReference type="ARBA" id="ARBA00022679"/>
    </source>
</evidence>
<dbReference type="Proteomes" id="UP000243217">
    <property type="component" value="Unassembled WGS sequence"/>
</dbReference>
<dbReference type="Gene3D" id="3.30.200.20">
    <property type="entry name" value="Phosphorylase Kinase, domain 1"/>
    <property type="match status" value="1"/>
</dbReference>
<dbReference type="PANTHER" id="PTHR11042">
    <property type="entry name" value="EUKARYOTIC TRANSLATION INITIATION FACTOR 2-ALPHA KINASE EIF2-ALPHA KINASE -RELATED"/>
    <property type="match status" value="1"/>
</dbReference>
<evidence type="ECO:0000256" key="7">
    <source>
        <dbReference type="ARBA" id="ARBA00023193"/>
    </source>
</evidence>
<evidence type="ECO:0000256" key="9">
    <source>
        <dbReference type="ARBA" id="ARBA00048659"/>
    </source>
</evidence>
<dbReference type="SUPFAM" id="SSF56112">
    <property type="entry name" value="Protein kinase-like (PK-like)"/>
    <property type="match status" value="1"/>
</dbReference>
<organism evidence="13 14">
    <name type="scientific">Thraustotheca clavata</name>
    <dbReference type="NCBI Taxonomy" id="74557"/>
    <lineage>
        <taxon>Eukaryota</taxon>
        <taxon>Sar</taxon>
        <taxon>Stramenopiles</taxon>
        <taxon>Oomycota</taxon>
        <taxon>Saprolegniomycetes</taxon>
        <taxon>Saprolegniales</taxon>
        <taxon>Achlyaceae</taxon>
        <taxon>Thraustotheca</taxon>
    </lineage>
</organism>
<evidence type="ECO:0000313" key="14">
    <source>
        <dbReference type="Proteomes" id="UP000243217"/>
    </source>
</evidence>
<dbReference type="PROSITE" id="PS50011">
    <property type="entry name" value="PROTEIN_KINASE_DOM"/>
    <property type="match status" value="1"/>
</dbReference>
<comment type="similarity">
    <text evidence="8">Belongs to the protein kinase superfamily. Ser/Thr protein kinase family. GCN2 subfamily.</text>
</comment>
<keyword evidence="2" id="KW-0723">Serine/threonine-protein kinase</keyword>
<name>A0A1V9ZES2_9STRA</name>
<evidence type="ECO:0000259" key="12">
    <source>
        <dbReference type="PROSITE" id="PS50011"/>
    </source>
</evidence>
<keyword evidence="7" id="KW-0652">Protein synthesis inhibitor</keyword>
<evidence type="ECO:0000256" key="4">
    <source>
        <dbReference type="ARBA" id="ARBA00022741"/>
    </source>
</evidence>
<reference evidence="13 14" key="1">
    <citation type="journal article" date="2014" name="Genome Biol. Evol.">
        <title>The secreted proteins of Achlya hypogyna and Thraustotheca clavata identify the ancestral oomycete secretome and reveal gene acquisitions by horizontal gene transfer.</title>
        <authorList>
            <person name="Misner I."/>
            <person name="Blouin N."/>
            <person name="Leonard G."/>
            <person name="Richards T.A."/>
            <person name="Lane C.E."/>
        </authorList>
    </citation>
    <scope>NUCLEOTIDE SEQUENCE [LARGE SCALE GENOMIC DNA]</scope>
    <source>
        <strain evidence="13 14">ATCC 34112</strain>
    </source>
</reference>
<dbReference type="GO" id="GO:0004694">
    <property type="term" value="F:eukaryotic translation initiation factor 2alpha kinase activity"/>
    <property type="evidence" value="ECO:0007669"/>
    <property type="project" value="TreeGrafter"/>
</dbReference>
<evidence type="ECO:0000256" key="11">
    <source>
        <dbReference type="SAM" id="MobiDB-lite"/>
    </source>
</evidence>
<dbReference type="Gene3D" id="1.10.510.10">
    <property type="entry name" value="Transferase(Phosphotransferase) domain 1"/>
    <property type="match status" value="1"/>
</dbReference>
<dbReference type="SMART" id="SM00220">
    <property type="entry name" value="S_TKc"/>
    <property type="match status" value="1"/>
</dbReference>
<comment type="caution">
    <text evidence="13">The sequence shown here is derived from an EMBL/GenBank/DDBJ whole genome shotgun (WGS) entry which is preliminary data.</text>
</comment>
<keyword evidence="5 13" id="KW-0418">Kinase</keyword>
<accession>A0A1V9ZES2</accession>
<dbReference type="EMBL" id="JNBS01001967">
    <property type="protein sequence ID" value="OQR96496.1"/>
    <property type="molecule type" value="Genomic_DNA"/>
</dbReference>
<keyword evidence="14" id="KW-1185">Reference proteome</keyword>
<evidence type="ECO:0000256" key="10">
    <source>
        <dbReference type="ARBA" id="ARBA00048977"/>
    </source>
</evidence>